<keyword evidence="5 9" id="KW-0732">Signal</keyword>
<reference evidence="11" key="2">
    <citation type="submission" date="2025-08" db="UniProtKB">
        <authorList>
            <consortium name="Ensembl"/>
        </authorList>
    </citation>
    <scope>IDENTIFICATION</scope>
</reference>
<evidence type="ECO:0000256" key="9">
    <source>
        <dbReference type="RuleBase" id="RU231113"/>
    </source>
</evidence>
<keyword evidence="7 9" id="KW-0044">Antibiotic</keyword>
<dbReference type="GeneTree" id="ENSGT00530000064565"/>
<evidence type="ECO:0000313" key="12">
    <source>
        <dbReference type="Proteomes" id="UP000005225"/>
    </source>
</evidence>
<name>H0WKI5_OTOGA</name>
<keyword evidence="8" id="KW-1015">Disulfide bond</keyword>
<evidence type="ECO:0000256" key="5">
    <source>
        <dbReference type="ARBA" id="ARBA00022729"/>
    </source>
</evidence>
<dbReference type="eggNOG" id="ENOG502TM86">
    <property type="taxonomic scope" value="Eukaryota"/>
</dbReference>
<dbReference type="GO" id="GO:0061844">
    <property type="term" value="P:antimicrobial humoral immune response mediated by antimicrobial peptide"/>
    <property type="evidence" value="ECO:0007669"/>
    <property type="project" value="Ensembl"/>
</dbReference>
<evidence type="ECO:0000313" key="11">
    <source>
        <dbReference type="Ensembl" id="ENSOGAP00000002087.2"/>
    </source>
</evidence>
<reference evidence="12" key="1">
    <citation type="submission" date="2011-03" db="EMBL/GenBank/DDBJ databases">
        <title>Version 3 of the genome sequence of Otolemur garnettii (Bushbaby).</title>
        <authorList>
            <consortium name="The Broad Institute Genome Sequencing Platform"/>
            <person name="Di Palma F."/>
            <person name="Johnson J."/>
            <person name="Lander E.S."/>
            <person name="Lindblad-Toh K."/>
            <person name="Jaffe D.B."/>
            <person name="Gnerre S."/>
            <person name="MacCallum I."/>
            <person name="Przybylski D."/>
            <person name="Ribeiro F.J."/>
            <person name="Burton J.N."/>
            <person name="Walker B.J."/>
            <person name="Sharpe T."/>
            <person name="Hall G."/>
        </authorList>
    </citation>
    <scope>NUCLEOTIDE SEQUENCE [LARGE SCALE GENOMIC DNA]</scope>
</reference>
<dbReference type="GO" id="GO:0050830">
    <property type="term" value="P:defense response to Gram-positive bacterium"/>
    <property type="evidence" value="ECO:0007669"/>
    <property type="project" value="Ensembl"/>
</dbReference>
<dbReference type="PANTHER" id="PTHR15001:SF7">
    <property type="entry name" value="DEFENSIN BETA 118"/>
    <property type="match status" value="1"/>
</dbReference>
<dbReference type="EMBL" id="AAQR03179994">
    <property type="status" value="NOT_ANNOTATED_CDS"/>
    <property type="molecule type" value="Genomic_DNA"/>
</dbReference>
<evidence type="ECO:0000256" key="2">
    <source>
        <dbReference type="ARBA" id="ARBA00007371"/>
    </source>
</evidence>
<dbReference type="PANTHER" id="PTHR15001">
    <property type="entry name" value="BETA-DEFENSIN 123-RELATED"/>
    <property type="match status" value="1"/>
</dbReference>
<dbReference type="GO" id="GO:0007162">
    <property type="term" value="P:negative regulation of cell adhesion"/>
    <property type="evidence" value="ECO:0007669"/>
    <property type="project" value="Ensembl"/>
</dbReference>
<evidence type="ECO:0000256" key="4">
    <source>
        <dbReference type="ARBA" id="ARBA00022529"/>
    </source>
</evidence>
<accession>H0WKI5</accession>
<dbReference type="InParanoid" id="H0WKI5"/>
<keyword evidence="6 9" id="KW-0211">Defensin</keyword>
<evidence type="ECO:0000256" key="8">
    <source>
        <dbReference type="ARBA" id="ARBA00023157"/>
    </source>
</evidence>
<evidence type="ECO:0000256" key="7">
    <source>
        <dbReference type="ARBA" id="ARBA00023022"/>
    </source>
</evidence>
<dbReference type="GO" id="GO:0031640">
    <property type="term" value="P:killing of cells of another organism"/>
    <property type="evidence" value="ECO:0007669"/>
    <property type="project" value="Ensembl"/>
</dbReference>
<comment type="function">
    <text evidence="9">Has antibacterial activity.</text>
</comment>
<evidence type="ECO:0000256" key="6">
    <source>
        <dbReference type="ARBA" id="ARBA00022940"/>
    </source>
</evidence>
<evidence type="ECO:0000256" key="1">
    <source>
        <dbReference type="ARBA" id="ARBA00004613"/>
    </source>
</evidence>
<sequence length="123" mass="13687">MRLLLLALPTLALLPQVIPDYGGGKKCWNKAGNCRKKCEDGEVIKEMCNSRRICCIPGNKSQWQVPKTTPTPSYDSTSILFDVILTIPSTTYYFDEKSSKVTINDFEVVPGMQISPEAQDVLS</sequence>
<dbReference type="HOGENOM" id="CLU_164142_0_0_1"/>
<evidence type="ECO:0000259" key="10">
    <source>
        <dbReference type="Pfam" id="PF13841"/>
    </source>
</evidence>
<dbReference type="GO" id="GO:0050829">
    <property type="term" value="P:defense response to Gram-negative bacterium"/>
    <property type="evidence" value="ECO:0007669"/>
    <property type="project" value="Ensembl"/>
</dbReference>
<evidence type="ECO:0000256" key="3">
    <source>
        <dbReference type="ARBA" id="ARBA00022525"/>
    </source>
</evidence>
<protein>
    <recommendedName>
        <fullName evidence="9">Beta-defensin</fullName>
    </recommendedName>
</protein>
<keyword evidence="12" id="KW-1185">Reference proteome</keyword>
<dbReference type="GO" id="GO:0045087">
    <property type="term" value="P:innate immune response"/>
    <property type="evidence" value="ECO:0007669"/>
    <property type="project" value="Ensembl"/>
</dbReference>
<keyword evidence="3 9" id="KW-0964">Secreted</keyword>
<feature type="chain" id="PRO_5005133453" description="Beta-defensin" evidence="9">
    <location>
        <begin position="20"/>
        <end position="123"/>
    </location>
</feature>
<comment type="similarity">
    <text evidence="2 9">Belongs to the beta-defensin family.</text>
</comment>
<reference evidence="11" key="3">
    <citation type="submission" date="2025-09" db="UniProtKB">
        <authorList>
            <consortium name="Ensembl"/>
        </authorList>
    </citation>
    <scope>IDENTIFICATION</scope>
</reference>
<dbReference type="InterPro" id="IPR025933">
    <property type="entry name" value="Beta_defensin_dom"/>
</dbReference>
<dbReference type="Pfam" id="PF13841">
    <property type="entry name" value="Defensin_beta_2"/>
    <property type="match status" value="1"/>
</dbReference>
<feature type="domain" description="Beta-defensin" evidence="10">
    <location>
        <begin position="26"/>
        <end position="55"/>
    </location>
</feature>
<organism evidence="11 12">
    <name type="scientific">Otolemur garnettii</name>
    <name type="common">Small-eared galago</name>
    <name type="synonym">Garnett's greater bushbaby</name>
    <dbReference type="NCBI Taxonomy" id="30611"/>
    <lineage>
        <taxon>Eukaryota</taxon>
        <taxon>Metazoa</taxon>
        <taxon>Chordata</taxon>
        <taxon>Craniata</taxon>
        <taxon>Vertebrata</taxon>
        <taxon>Euteleostomi</taxon>
        <taxon>Mammalia</taxon>
        <taxon>Eutheria</taxon>
        <taxon>Euarchontoglires</taxon>
        <taxon>Primates</taxon>
        <taxon>Strepsirrhini</taxon>
        <taxon>Lorisiformes</taxon>
        <taxon>Galagidae</taxon>
        <taxon>Otolemur</taxon>
    </lineage>
</organism>
<comment type="subcellular location">
    <subcellularLocation>
        <location evidence="1 9">Secreted</location>
    </subcellularLocation>
</comment>
<dbReference type="GO" id="GO:0005576">
    <property type="term" value="C:extracellular region"/>
    <property type="evidence" value="ECO:0007669"/>
    <property type="project" value="UniProtKB-SubCell"/>
</dbReference>
<keyword evidence="4 9" id="KW-0929">Antimicrobial</keyword>
<proteinExistence type="inferred from homology"/>
<dbReference type="GO" id="GO:0001530">
    <property type="term" value="F:lipopolysaccharide binding"/>
    <property type="evidence" value="ECO:0007669"/>
    <property type="project" value="Ensembl"/>
</dbReference>
<dbReference type="GO" id="GO:0031665">
    <property type="term" value="P:negative regulation of lipopolysaccharide-mediated signaling pathway"/>
    <property type="evidence" value="ECO:0007669"/>
    <property type="project" value="Ensembl"/>
</dbReference>
<dbReference type="Ensembl" id="ENSOGAT00000002339.2">
    <property type="protein sequence ID" value="ENSOGAP00000002087.2"/>
    <property type="gene ID" value="ENSOGAG00000002338.2"/>
</dbReference>
<dbReference type="GO" id="GO:0140912">
    <property type="term" value="F:membrane destabilizing activity"/>
    <property type="evidence" value="ECO:0007669"/>
    <property type="project" value="Ensembl"/>
</dbReference>
<dbReference type="STRING" id="30611.ENSOGAP00000002087"/>
<dbReference type="AlphaFoldDB" id="H0WKI5"/>
<feature type="signal peptide" evidence="9">
    <location>
        <begin position="1"/>
        <end position="19"/>
    </location>
</feature>
<dbReference type="OMA" id="CWNKSGH"/>
<dbReference type="InterPro" id="IPR050544">
    <property type="entry name" value="Beta-defensin"/>
</dbReference>
<dbReference type="Proteomes" id="UP000005225">
    <property type="component" value="Unassembled WGS sequence"/>
</dbReference>